<accession>A0A0R3QDA7</accession>
<organism evidence="16">
    <name type="scientific">Brugia timori</name>
    <dbReference type="NCBI Taxonomy" id="42155"/>
    <lineage>
        <taxon>Eukaryota</taxon>
        <taxon>Metazoa</taxon>
        <taxon>Ecdysozoa</taxon>
        <taxon>Nematoda</taxon>
        <taxon>Chromadorea</taxon>
        <taxon>Rhabditida</taxon>
        <taxon>Spirurina</taxon>
        <taxon>Spiruromorpha</taxon>
        <taxon>Filarioidea</taxon>
        <taxon>Onchocercidae</taxon>
        <taxon>Brugia</taxon>
    </lineage>
</organism>
<comment type="similarity">
    <text evidence="4">Belongs to the MIEAP family.</text>
</comment>
<evidence type="ECO:0000256" key="5">
    <source>
        <dbReference type="ARBA" id="ARBA00019863"/>
    </source>
</evidence>
<evidence type="ECO:0000256" key="10">
    <source>
        <dbReference type="ARBA" id="ARBA00023128"/>
    </source>
</evidence>
<evidence type="ECO:0000256" key="8">
    <source>
        <dbReference type="ARBA" id="ARBA00023054"/>
    </source>
</evidence>
<keyword evidence="10" id="KW-0496">Mitochondrion</keyword>
<name>A0A0R3QDA7_9BILA</name>
<reference evidence="14 15" key="2">
    <citation type="submission" date="2018-11" db="EMBL/GenBank/DDBJ databases">
        <authorList>
            <consortium name="Pathogen Informatics"/>
        </authorList>
    </citation>
    <scope>NUCLEOTIDE SEQUENCE [LARGE SCALE GENOMIC DNA]</scope>
</reference>
<dbReference type="EMBL" id="UZAG01003349">
    <property type="protein sequence ID" value="VDO15208.1"/>
    <property type="molecule type" value="Genomic_DNA"/>
</dbReference>
<dbReference type="PANTHER" id="PTHR21771">
    <property type="entry name" value="MITOCHONDRIA-EATING PROTEIN-RELATED"/>
    <property type="match status" value="1"/>
</dbReference>
<keyword evidence="11" id="KW-0472">Membrane</keyword>
<feature type="domain" description="Mitochondria-eating protein C-terminal" evidence="13">
    <location>
        <begin position="13"/>
        <end position="64"/>
    </location>
</feature>
<keyword evidence="7" id="KW-1000">Mitochondrion outer membrane</keyword>
<evidence type="ECO:0000256" key="1">
    <source>
        <dbReference type="ARBA" id="ARBA00004294"/>
    </source>
</evidence>
<evidence type="ECO:0000256" key="9">
    <source>
        <dbReference type="ARBA" id="ARBA00023121"/>
    </source>
</evidence>
<evidence type="ECO:0000256" key="7">
    <source>
        <dbReference type="ARBA" id="ARBA00022787"/>
    </source>
</evidence>
<evidence type="ECO:0000256" key="6">
    <source>
        <dbReference type="ARBA" id="ARBA00022490"/>
    </source>
</evidence>
<evidence type="ECO:0000256" key="3">
    <source>
        <dbReference type="ARBA" id="ARBA00004496"/>
    </source>
</evidence>
<dbReference type="GO" id="GO:0005759">
    <property type="term" value="C:mitochondrial matrix"/>
    <property type="evidence" value="ECO:0007669"/>
    <property type="project" value="UniProtKB-SubCell"/>
</dbReference>
<evidence type="ECO:0000313" key="16">
    <source>
        <dbReference type="WBParaSite" id="BTMF_0000434301-mRNA-1"/>
    </source>
</evidence>
<keyword evidence="15" id="KW-1185">Reference proteome</keyword>
<dbReference type="AlphaFoldDB" id="A0A0R3QDA7"/>
<gene>
    <name evidence="14" type="ORF">BTMF_LOCUS3641</name>
</gene>
<evidence type="ECO:0000313" key="14">
    <source>
        <dbReference type="EMBL" id="VDO15208.1"/>
    </source>
</evidence>
<evidence type="ECO:0000256" key="12">
    <source>
        <dbReference type="ARBA" id="ARBA00032687"/>
    </source>
</evidence>
<keyword evidence="6" id="KW-0963">Cytoplasm</keyword>
<dbReference type="WBParaSite" id="BTMF_0000434301-mRNA-1">
    <property type="protein sequence ID" value="BTMF_0000434301-mRNA-1"/>
    <property type="gene ID" value="BTMF_0000434301"/>
</dbReference>
<dbReference type="GO" id="GO:0005741">
    <property type="term" value="C:mitochondrial outer membrane"/>
    <property type="evidence" value="ECO:0007669"/>
    <property type="project" value="UniProtKB-SubCell"/>
</dbReference>
<keyword evidence="9" id="KW-0446">Lipid-binding</keyword>
<evidence type="ECO:0000259" key="13">
    <source>
        <dbReference type="Pfam" id="PF16026"/>
    </source>
</evidence>
<dbReference type="PANTHER" id="PTHR21771:SF1">
    <property type="entry name" value="MITOCHONDRIA-EATING PROTEIN"/>
    <property type="match status" value="1"/>
</dbReference>
<dbReference type="Pfam" id="PF16026">
    <property type="entry name" value="MIEAP"/>
    <property type="match status" value="1"/>
</dbReference>
<evidence type="ECO:0000256" key="2">
    <source>
        <dbReference type="ARBA" id="ARBA00004305"/>
    </source>
</evidence>
<protein>
    <recommendedName>
        <fullName evidence="5">Mitochondria-eating protein</fullName>
    </recommendedName>
    <alternativeName>
        <fullName evidence="12">Spermatogenesis-associated protein 18</fullName>
    </alternativeName>
</protein>
<dbReference type="GO" id="GO:0008289">
    <property type="term" value="F:lipid binding"/>
    <property type="evidence" value="ECO:0007669"/>
    <property type="project" value="UniProtKB-KW"/>
</dbReference>
<evidence type="ECO:0000313" key="15">
    <source>
        <dbReference type="Proteomes" id="UP000280834"/>
    </source>
</evidence>
<comment type="subcellular location">
    <subcellularLocation>
        <location evidence="3">Cytoplasm</location>
    </subcellularLocation>
    <subcellularLocation>
        <location evidence="2">Mitochondrion matrix</location>
    </subcellularLocation>
    <subcellularLocation>
        <location evidence="1">Mitochondrion outer membrane</location>
    </subcellularLocation>
</comment>
<dbReference type="Proteomes" id="UP000280834">
    <property type="component" value="Unassembled WGS sequence"/>
</dbReference>
<proteinExistence type="inferred from homology"/>
<reference evidence="16" key="1">
    <citation type="submission" date="2017-02" db="UniProtKB">
        <authorList>
            <consortium name="WormBaseParasite"/>
        </authorList>
    </citation>
    <scope>IDENTIFICATION</scope>
</reference>
<evidence type="ECO:0000256" key="4">
    <source>
        <dbReference type="ARBA" id="ARBA00008233"/>
    </source>
</evidence>
<evidence type="ECO:0000256" key="11">
    <source>
        <dbReference type="ARBA" id="ARBA00023136"/>
    </source>
</evidence>
<dbReference type="GO" id="GO:0035694">
    <property type="term" value="P:mitochondrial protein catabolic process"/>
    <property type="evidence" value="ECO:0007669"/>
    <property type="project" value="InterPro"/>
</dbReference>
<dbReference type="InterPro" id="IPR026169">
    <property type="entry name" value="MIEAP"/>
</dbReference>
<dbReference type="InterPro" id="IPR031981">
    <property type="entry name" value="MIEAP_C"/>
</dbReference>
<sequence>MKVILKLSACRMYIEYQGRRFDANRHQRHIVSSNIRSSTVRQYLWPAIVDKSTGTCVHKAVVIT</sequence>
<dbReference type="GO" id="GO:0035695">
    <property type="term" value="P:mitophagy by internal vacuole formation"/>
    <property type="evidence" value="ECO:0007669"/>
    <property type="project" value="TreeGrafter"/>
</dbReference>
<keyword evidence="8" id="KW-0175">Coiled coil</keyword>